<name>A0A1F7VAX5_9BACT</name>
<protein>
    <recommendedName>
        <fullName evidence="5">YibE/F family protein</fullName>
    </recommendedName>
</protein>
<feature type="transmembrane region" description="Helical" evidence="1">
    <location>
        <begin position="154"/>
        <end position="174"/>
    </location>
</feature>
<dbReference type="InterPro" id="IPR012507">
    <property type="entry name" value="YibE_F"/>
</dbReference>
<dbReference type="PANTHER" id="PTHR41771">
    <property type="entry name" value="MEMBRANE PROTEIN-RELATED"/>
    <property type="match status" value="1"/>
</dbReference>
<evidence type="ECO:0000313" key="3">
    <source>
        <dbReference type="EMBL" id="OGL87656.1"/>
    </source>
</evidence>
<organism evidence="3 4">
    <name type="scientific">Candidatus Uhrbacteria bacterium RIFCSPLOWO2_02_FULL_49_11</name>
    <dbReference type="NCBI Taxonomy" id="1802409"/>
    <lineage>
        <taxon>Bacteria</taxon>
        <taxon>Candidatus Uhriibacteriota</taxon>
    </lineage>
</organism>
<keyword evidence="2" id="KW-0732">Signal</keyword>
<feature type="transmembrane region" description="Helical" evidence="1">
    <location>
        <begin position="307"/>
        <end position="332"/>
    </location>
</feature>
<reference evidence="3 4" key="1">
    <citation type="journal article" date="2016" name="Nat. Commun.">
        <title>Thousands of microbial genomes shed light on interconnected biogeochemical processes in an aquifer system.</title>
        <authorList>
            <person name="Anantharaman K."/>
            <person name="Brown C.T."/>
            <person name="Hug L.A."/>
            <person name="Sharon I."/>
            <person name="Castelle C.J."/>
            <person name="Probst A.J."/>
            <person name="Thomas B.C."/>
            <person name="Singh A."/>
            <person name="Wilkins M.J."/>
            <person name="Karaoz U."/>
            <person name="Brodie E.L."/>
            <person name="Williams K.H."/>
            <person name="Hubbard S.S."/>
            <person name="Banfield J.F."/>
        </authorList>
    </citation>
    <scope>NUCLEOTIDE SEQUENCE [LARGE SCALE GENOMIC DNA]</scope>
</reference>
<keyword evidence="1" id="KW-0812">Transmembrane</keyword>
<keyword evidence="1" id="KW-1133">Transmembrane helix</keyword>
<feature type="transmembrane region" description="Helical" evidence="1">
    <location>
        <begin position="206"/>
        <end position="226"/>
    </location>
</feature>
<feature type="signal peptide" evidence="2">
    <location>
        <begin position="1"/>
        <end position="32"/>
    </location>
</feature>
<accession>A0A1F7VAX5</accession>
<dbReference type="AlphaFoldDB" id="A0A1F7VAX5"/>
<feature type="transmembrane region" description="Helical" evidence="1">
    <location>
        <begin position="130"/>
        <end position="147"/>
    </location>
</feature>
<keyword evidence="1" id="KW-0472">Membrane</keyword>
<feature type="transmembrane region" description="Helical" evidence="1">
    <location>
        <begin position="352"/>
        <end position="373"/>
    </location>
</feature>
<feature type="transmembrane region" description="Helical" evidence="1">
    <location>
        <begin position="246"/>
        <end position="269"/>
    </location>
</feature>
<comment type="caution">
    <text evidence="3">The sequence shown here is derived from an EMBL/GenBank/DDBJ whole genome shotgun (WGS) entry which is preliminary data.</text>
</comment>
<dbReference type="Pfam" id="PF07907">
    <property type="entry name" value="YibE_F"/>
    <property type="match status" value="1"/>
</dbReference>
<evidence type="ECO:0000256" key="1">
    <source>
        <dbReference type="SAM" id="Phobius"/>
    </source>
</evidence>
<proteinExistence type="predicted"/>
<evidence type="ECO:0008006" key="5">
    <source>
        <dbReference type="Google" id="ProtNLM"/>
    </source>
</evidence>
<evidence type="ECO:0000313" key="4">
    <source>
        <dbReference type="Proteomes" id="UP000178264"/>
    </source>
</evidence>
<feature type="transmembrane region" description="Helical" evidence="1">
    <location>
        <begin position="180"/>
        <end position="199"/>
    </location>
</feature>
<feature type="chain" id="PRO_5009533219" description="YibE/F family protein" evidence="2">
    <location>
        <begin position="33"/>
        <end position="391"/>
    </location>
</feature>
<sequence length="391" mass="43195">MLVKAVAHHIFRFAIITCCSLFFVIFPQGAVAQDAGFEIMEDEEVFEARVEEVLEQKEMTRENGSKAVLQKLKLKGLEGERKGQEIIFDGTEIDVFAQHVYRRGDKVLVSVSKDVDGNDRYYVTDFVRRGSLYVLAAIFVLFILLIGRWRGLRALLGLVFSFVVILKLIIPSIMAGNNPLSVTLAYALLIIVVSTYLVYGLNKKSTVAVIGTFSGIVIVGAFSVLFTNSARLAGFAQEETVYLVGLMGGTLDLRGLLLAGFVIGALGVLDDITISQVSAVREIYETNPRLARKEIYRKAMRIGVDHIASMVNTLFLAYAGASFSLLLLFTFRQAPFLTFSQVVNNEIIATEIVRTLVGSIGLALAVPITTWLASFSYQKKIYGETAKNEMR</sequence>
<evidence type="ECO:0000256" key="2">
    <source>
        <dbReference type="SAM" id="SignalP"/>
    </source>
</evidence>
<dbReference type="EMBL" id="MGER01000066">
    <property type="protein sequence ID" value="OGL87656.1"/>
    <property type="molecule type" value="Genomic_DNA"/>
</dbReference>
<dbReference type="PANTHER" id="PTHR41771:SF1">
    <property type="entry name" value="MEMBRANE PROTEIN"/>
    <property type="match status" value="1"/>
</dbReference>
<dbReference type="Proteomes" id="UP000178264">
    <property type="component" value="Unassembled WGS sequence"/>
</dbReference>
<gene>
    <name evidence="3" type="ORF">A3I42_02835</name>
</gene>